<accession>A0A1I6HDY3</accession>
<dbReference type="PANTHER" id="PTHR44936">
    <property type="entry name" value="SENSOR PROTEIN CREC"/>
    <property type="match status" value="1"/>
</dbReference>
<gene>
    <name evidence="13" type="ORF">SAMN04488591_1745</name>
</gene>
<evidence type="ECO:0000256" key="2">
    <source>
        <dbReference type="ARBA" id="ARBA00004651"/>
    </source>
</evidence>
<dbReference type="Gene3D" id="1.10.287.130">
    <property type="match status" value="1"/>
</dbReference>
<dbReference type="CDD" id="cd00082">
    <property type="entry name" value="HisKA"/>
    <property type="match status" value="1"/>
</dbReference>
<keyword evidence="11" id="KW-1133">Transmembrane helix</keyword>
<keyword evidence="4" id="KW-1003">Cell membrane</keyword>
<keyword evidence="11" id="KW-0812">Transmembrane</keyword>
<dbReference type="EC" id="2.7.13.3" evidence="3"/>
<proteinExistence type="predicted"/>
<dbReference type="Pfam" id="PF00512">
    <property type="entry name" value="HisKA"/>
    <property type="match status" value="1"/>
</dbReference>
<protein>
    <recommendedName>
        <fullName evidence="3">histidine kinase</fullName>
        <ecNumber evidence="3">2.7.13.3</ecNumber>
    </recommendedName>
</protein>
<dbReference type="Gene3D" id="3.30.565.10">
    <property type="entry name" value="Histidine kinase-like ATPase, C-terminal domain"/>
    <property type="match status" value="1"/>
</dbReference>
<evidence type="ECO:0000259" key="12">
    <source>
        <dbReference type="PROSITE" id="PS50109"/>
    </source>
</evidence>
<dbReference type="InterPro" id="IPR005467">
    <property type="entry name" value="His_kinase_dom"/>
</dbReference>
<keyword evidence="7 13" id="KW-0418">Kinase</keyword>
<name>A0A1I6HDY3_9MICO</name>
<comment type="catalytic activity">
    <reaction evidence="1">
        <text>ATP + protein L-histidine = ADP + protein N-phospho-L-histidine.</text>
        <dbReference type="EC" id="2.7.13.3"/>
    </reaction>
</comment>
<dbReference type="PRINTS" id="PR00344">
    <property type="entry name" value="BCTRLSENSOR"/>
</dbReference>
<keyword evidence="8" id="KW-0902">Two-component regulatory system</keyword>
<organism evidence="13 14">
    <name type="scientific">Microbacterium azadirachtae</name>
    <dbReference type="NCBI Taxonomy" id="582680"/>
    <lineage>
        <taxon>Bacteria</taxon>
        <taxon>Bacillati</taxon>
        <taxon>Actinomycetota</taxon>
        <taxon>Actinomycetes</taxon>
        <taxon>Micrococcales</taxon>
        <taxon>Microbacteriaceae</taxon>
        <taxon>Microbacterium</taxon>
    </lineage>
</organism>
<dbReference type="InterPro" id="IPR036097">
    <property type="entry name" value="HisK_dim/P_sf"/>
</dbReference>
<evidence type="ECO:0000256" key="1">
    <source>
        <dbReference type="ARBA" id="ARBA00000085"/>
    </source>
</evidence>
<sequence>MEIQGYRRTTRVIGVQVAAVSAALVLLGAALAVAYMFWQTRPAEVNGPLEPGAVRVFLDPADLVLGGVIVGLGAVVCAGGAAWLIAHRAVRPLEEAARMQQRFVADASHELRTPLAVLNARLQQLALLTPAGDPRHDVVGELRGDARVMSGIVDDMLAAAAGTAPRSGSCVLEDVMGAAVADLTLIAERRGVRIALSTLPGEVGLPSVDLRRCLVALLDNAVRHSPDGGTVVVAAVATRAQVRISVSDGGAGIIGIDAARVFERFAHGATPAGAPADASAAGPGSRASFGIGLALVAELAERHGGGVRVASTGPTGTTFELTVPRAPGGRR</sequence>
<evidence type="ECO:0000256" key="8">
    <source>
        <dbReference type="ARBA" id="ARBA00023012"/>
    </source>
</evidence>
<dbReference type="SMART" id="SM00388">
    <property type="entry name" value="HisKA"/>
    <property type="match status" value="1"/>
</dbReference>
<dbReference type="SUPFAM" id="SSF55874">
    <property type="entry name" value="ATPase domain of HSP90 chaperone/DNA topoisomerase II/histidine kinase"/>
    <property type="match status" value="1"/>
</dbReference>
<keyword evidence="5" id="KW-0597">Phosphoprotein</keyword>
<feature type="transmembrane region" description="Helical" evidence="11">
    <location>
        <begin position="12"/>
        <end position="38"/>
    </location>
</feature>
<evidence type="ECO:0000256" key="5">
    <source>
        <dbReference type="ARBA" id="ARBA00022553"/>
    </source>
</evidence>
<evidence type="ECO:0000313" key="14">
    <source>
        <dbReference type="Proteomes" id="UP000198877"/>
    </source>
</evidence>
<keyword evidence="9" id="KW-0843">Virulence</keyword>
<dbReference type="GO" id="GO:0000155">
    <property type="term" value="F:phosphorelay sensor kinase activity"/>
    <property type="evidence" value="ECO:0007669"/>
    <property type="project" value="InterPro"/>
</dbReference>
<dbReference type="InterPro" id="IPR036890">
    <property type="entry name" value="HATPase_C_sf"/>
</dbReference>
<keyword evidence="6" id="KW-0808">Transferase</keyword>
<dbReference type="Pfam" id="PF02518">
    <property type="entry name" value="HATPase_c"/>
    <property type="match status" value="1"/>
</dbReference>
<dbReference type="EMBL" id="FOYR01000002">
    <property type="protein sequence ID" value="SFR52693.1"/>
    <property type="molecule type" value="Genomic_DNA"/>
</dbReference>
<evidence type="ECO:0000256" key="6">
    <source>
        <dbReference type="ARBA" id="ARBA00022679"/>
    </source>
</evidence>
<evidence type="ECO:0000256" key="10">
    <source>
        <dbReference type="SAM" id="MobiDB-lite"/>
    </source>
</evidence>
<feature type="region of interest" description="Disordered" evidence="10">
    <location>
        <begin position="306"/>
        <end position="331"/>
    </location>
</feature>
<evidence type="ECO:0000256" key="4">
    <source>
        <dbReference type="ARBA" id="ARBA00022475"/>
    </source>
</evidence>
<dbReference type="GO" id="GO:0005886">
    <property type="term" value="C:plasma membrane"/>
    <property type="evidence" value="ECO:0007669"/>
    <property type="project" value="UniProtKB-SubCell"/>
</dbReference>
<evidence type="ECO:0000256" key="11">
    <source>
        <dbReference type="SAM" id="Phobius"/>
    </source>
</evidence>
<dbReference type="PANTHER" id="PTHR44936:SF9">
    <property type="entry name" value="SENSOR PROTEIN CREC"/>
    <property type="match status" value="1"/>
</dbReference>
<dbReference type="SUPFAM" id="SSF47384">
    <property type="entry name" value="Homodimeric domain of signal transducing histidine kinase"/>
    <property type="match status" value="1"/>
</dbReference>
<dbReference type="InterPro" id="IPR003661">
    <property type="entry name" value="HisK_dim/P_dom"/>
</dbReference>
<dbReference type="PROSITE" id="PS50109">
    <property type="entry name" value="HIS_KIN"/>
    <property type="match status" value="1"/>
</dbReference>
<feature type="transmembrane region" description="Helical" evidence="11">
    <location>
        <begin position="63"/>
        <end position="86"/>
    </location>
</feature>
<evidence type="ECO:0000256" key="3">
    <source>
        <dbReference type="ARBA" id="ARBA00012438"/>
    </source>
</evidence>
<evidence type="ECO:0000313" key="13">
    <source>
        <dbReference type="EMBL" id="SFR52693.1"/>
    </source>
</evidence>
<reference evidence="14" key="1">
    <citation type="submission" date="2016-10" db="EMBL/GenBank/DDBJ databases">
        <authorList>
            <person name="Varghese N."/>
            <person name="Submissions S."/>
        </authorList>
    </citation>
    <scope>NUCLEOTIDE SEQUENCE [LARGE SCALE GENOMIC DNA]</scope>
    <source>
        <strain evidence="14">CL127</strain>
    </source>
</reference>
<evidence type="ECO:0000256" key="9">
    <source>
        <dbReference type="ARBA" id="ARBA00023026"/>
    </source>
</evidence>
<dbReference type="SMART" id="SM00387">
    <property type="entry name" value="HATPase_c"/>
    <property type="match status" value="1"/>
</dbReference>
<evidence type="ECO:0000256" key="7">
    <source>
        <dbReference type="ARBA" id="ARBA00022777"/>
    </source>
</evidence>
<dbReference type="InterPro" id="IPR003594">
    <property type="entry name" value="HATPase_dom"/>
</dbReference>
<feature type="domain" description="Histidine kinase" evidence="12">
    <location>
        <begin position="106"/>
        <end position="327"/>
    </location>
</feature>
<keyword evidence="11" id="KW-0472">Membrane</keyword>
<dbReference type="InterPro" id="IPR004358">
    <property type="entry name" value="Sig_transdc_His_kin-like_C"/>
</dbReference>
<dbReference type="Proteomes" id="UP000198877">
    <property type="component" value="Unassembled WGS sequence"/>
</dbReference>
<dbReference type="AlphaFoldDB" id="A0A1I6HDY3"/>
<comment type="subcellular location">
    <subcellularLocation>
        <location evidence="2">Cell membrane</location>
        <topology evidence="2">Multi-pass membrane protein</topology>
    </subcellularLocation>
</comment>
<dbReference type="InterPro" id="IPR050980">
    <property type="entry name" value="2C_sensor_his_kinase"/>
</dbReference>
<dbReference type="RefSeq" id="WP_091737781.1">
    <property type="nucleotide sequence ID" value="NZ_FOYR01000002.1"/>
</dbReference>